<dbReference type="AlphaFoldDB" id="X0U895"/>
<feature type="non-terminal residue" evidence="1">
    <location>
        <position position="400"/>
    </location>
</feature>
<gene>
    <name evidence="1" type="ORF">S01H1_09620</name>
</gene>
<accession>X0U895</accession>
<proteinExistence type="predicted"/>
<reference evidence="1" key="1">
    <citation type="journal article" date="2014" name="Front. Microbiol.">
        <title>High frequency of phylogenetically diverse reductive dehalogenase-homologous genes in deep subseafloor sedimentary metagenomes.</title>
        <authorList>
            <person name="Kawai M."/>
            <person name="Futagami T."/>
            <person name="Toyoda A."/>
            <person name="Takaki Y."/>
            <person name="Nishi S."/>
            <person name="Hori S."/>
            <person name="Arai W."/>
            <person name="Tsubouchi T."/>
            <person name="Morono Y."/>
            <person name="Uchiyama I."/>
            <person name="Ito T."/>
            <person name="Fujiyama A."/>
            <person name="Inagaki F."/>
            <person name="Takami H."/>
        </authorList>
    </citation>
    <scope>NUCLEOTIDE SEQUENCE</scope>
    <source>
        <strain evidence="1">Expedition CK06-06</strain>
    </source>
</reference>
<evidence type="ECO:0000313" key="1">
    <source>
        <dbReference type="EMBL" id="GAF84735.1"/>
    </source>
</evidence>
<protein>
    <recommendedName>
        <fullName evidence="2">AsmA-like C-terminal domain-containing protein</fullName>
    </recommendedName>
</protein>
<comment type="caution">
    <text evidence="1">The sequence shown here is derived from an EMBL/GenBank/DDBJ whole genome shotgun (WGS) entry which is preliminary data.</text>
</comment>
<organism evidence="1">
    <name type="scientific">marine sediment metagenome</name>
    <dbReference type="NCBI Taxonomy" id="412755"/>
    <lineage>
        <taxon>unclassified sequences</taxon>
        <taxon>metagenomes</taxon>
        <taxon>ecological metagenomes</taxon>
    </lineage>
</organism>
<name>X0U895_9ZZZZ</name>
<evidence type="ECO:0008006" key="2">
    <source>
        <dbReference type="Google" id="ProtNLM"/>
    </source>
</evidence>
<sequence>MWKYRVENIINRKILKDSGWDLSIGELSGHLFKQVNSKNIEITHENGTTIYIPDLNAQFNVIQSLTGNLYLKELNIYDFYFQQAIQNYTEKKVFVLPDLDYSKFPIKIDQISFDGTLAVALADSTHLIDLNIMSAIQPNENGLNIYLDSLFIKHHDIDYSFILNDTKVNINNRIINANPISGSIADMLLDGQMTFMQSEKQQLKGNINVNNIVIPEKLFEETPLQIKFSEINSNFRFDTDFKNYSGIVTINNNLGLNMTGDFNITKMKDRWLVQQIILQGEDARLFIHGDFIDNNEINANFDLKQFDLSKWLTQQKATDISGIATINTHIDSGYIKSLELNVETQELALFKNDTISVKGAFVYENNQITIAEPFTVSIGQSSITSVGEIDFAKQEIDIKL</sequence>
<dbReference type="EMBL" id="BARS01004915">
    <property type="protein sequence ID" value="GAF84735.1"/>
    <property type="molecule type" value="Genomic_DNA"/>
</dbReference>